<keyword evidence="2" id="KW-1133">Transmembrane helix</keyword>
<keyword evidence="2" id="KW-0812">Transmembrane</keyword>
<dbReference type="EMBL" id="JAAMPI010000425">
    <property type="protein sequence ID" value="KAF4631624.1"/>
    <property type="molecule type" value="Genomic_DNA"/>
</dbReference>
<proteinExistence type="predicted"/>
<evidence type="ECO:0000256" key="1">
    <source>
        <dbReference type="SAM" id="MobiDB-lite"/>
    </source>
</evidence>
<gene>
    <name evidence="4" type="ORF">G7Y89_g6506</name>
</gene>
<protein>
    <recommendedName>
        <fullName evidence="3">Heterokaryon incompatibility domain-containing protein</fullName>
    </recommendedName>
</protein>
<evidence type="ECO:0000313" key="4">
    <source>
        <dbReference type="EMBL" id="KAF4631624.1"/>
    </source>
</evidence>
<dbReference type="OrthoDB" id="3539447at2759"/>
<feature type="domain" description="Heterokaryon incompatibility" evidence="3">
    <location>
        <begin position="3"/>
        <end position="145"/>
    </location>
</feature>
<reference evidence="4 5" key="1">
    <citation type="submission" date="2020-03" db="EMBL/GenBank/DDBJ databases">
        <title>Draft Genome Sequence of Cudoniella acicularis.</title>
        <authorList>
            <person name="Buettner E."/>
            <person name="Kellner H."/>
        </authorList>
    </citation>
    <scope>NUCLEOTIDE SEQUENCE [LARGE SCALE GENOMIC DNA]</scope>
    <source>
        <strain evidence="4 5">DSM 108380</strain>
    </source>
</reference>
<sequence length="779" mass="87848">MTYEALSYVWGKDASDSMIDLDGETFRIGENLHAALQALQLPEIVRNVWIDAICIDQTNLSERSEQVNSMRDIYKNAVNGVVIWLETDSTSAEDAFKFLGQAQQHDPPEAWMRNTIGLQDHKQSWVAIGNLLNNVYWTRVWIIQEVVCAPVINILCGPFSIDWMLLVAADDCWKDIRPLKSDMSEWFVEEAVQNRKTGLRYDIENVFGALLLSPSPKNIDAICFRKIRVGPKFLETTRTAQNRVDAQRSLFDLMCLYESSQATDPRDKIYALVGLRTDTENGDFEINYQISQHAAATYFVNFMINNVHSLDFICYPLICLPPFTPTMRNQIHKGSNTDLFRLMGTGVTSQTGIGASKYSAGGATLPRVQLYEQHPMAYTFWGDSSLMANLIIGTNAARMRVVGVEVDEIAAFLDDLTESPVSCQPWLKVLLKIPLVNKSDVLLIILSVATRWLVVGLLTVILMVIAVLFWLINLLCICFNFGTYRVSCDWSVDDQFPKGMLRSYRSGVRLQTLNLSAVDPTHCLSPPGSSDWIEKPHLIKLLHKIKRYHFFALHSSAPSQQKPGSKVNRDERVASLYRTLIGNRSLQGNHPPQEWGSMFNVLINGPSFVPHDFVARSHDQSIDAPSSNDSDAAASTSGHTPDSGLTVAQVTENERAQEYVQPLIESIWHSLHKRKMFISKEGHLGLASEEAEKGDLISAFLGCSFLVVLRNRKLSRWDWKGRRDISRIGRGEKSPHIRERNKRFNTVLHGAAYLDGFMEGQAIQSLDNGVRELVEFQLY</sequence>
<organism evidence="4 5">
    <name type="scientific">Cudoniella acicularis</name>
    <dbReference type="NCBI Taxonomy" id="354080"/>
    <lineage>
        <taxon>Eukaryota</taxon>
        <taxon>Fungi</taxon>
        <taxon>Dikarya</taxon>
        <taxon>Ascomycota</taxon>
        <taxon>Pezizomycotina</taxon>
        <taxon>Leotiomycetes</taxon>
        <taxon>Helotiales</taxon>
        <taxon>Tricladiaceae</taxon>
        <taxon>Cudoniella</taxon>
    </lineage>
</organism>
<feature type="region of interest" description="Disordered" evidence="1">
    <location>
        <begin position="619"/>
        <end position="644"/>
    </location>
</feature>
<dbReference type="AlphaFoldDB" id="A0A8H4RKB7"/>
<feature type="transmembrane region" description="Helical" evidence="2">
    <location>
        <begin position="441"/>
        <end position="472"/>
    </location>
</feature>
<evidence type="ECO:0000313" key="5">
    <source>
        <dbReference type="Proteomes" id="UP000566819"/>
    </source>
</evidence>
<name>A0A8H4RKB7_9HELO</name>
<feature type="compositionally biased region" description="Low complexity" evidence="1">
    <location>
        <begin position="622"/>
        <end position="637"/>
    </location>
</feature>
<dbReference type="Pfam" id="PF06985">
    <property type="entry name" value="HET"/>
    <property type="match status" value="1"/>
</dbReference>
<dbReference type="PANTHER" id="PTHR24148:SF64">
    <property type="entry name" value="HETEROKARYON INCOMPATIBILITY DOMAIN-CONTAINING PROTEIN"/>
    <property type="match status" value="1"/>
</dbReference>
<dbReference type="InterPro" id="IPR010730">
    <property type="entry name" value="HET"/>
</dbReference>
<dbReference type="InterPro" id="IPR052895">
    <property type="entry name" value="HetReg/Transcr_Mod"/>
</dbReference>
<comment type="caution">
    <text evidence="4">The sequence shown here is derived from an EMBL/GenBank/DDBJ whole genome shotgun (WGS) entry which is preliminary data.</text>
</comment>
<dbReference type="PANTHER" id="PTHR24148">
    <property type="entry name" value="ANKYRIN REPEAT DOMAIN-CONTAINING PROTEIN 39 HOMOLOG-RELATED"/>
    <property type="match status" value="1"/>
</dbReference>
<dbReference type="Proteomes" id="UP000566819">
    <property type="component" value="Unassembled WGS sequence"/>
</dbReference>
<keyword evidence="2" id="KW-0472">Membrane</keyword>
<accession>A0A8H4RKB7</accession>
<evidence type="ECO:0000256" key="2">
    <source>
        <dbReference type="SAM" id="Phobius"/>
    </source>
</evidence>
<evidence type="ECO:0000259" key="3">
    <source>
        <dbReference type="Pfam" id="PF06985"/>
    </source>
</evidence>
<keyword evidence="5" id="KW-1185">Reference proteome</keyword>